<proteinExistence type="predicted"/>
<organism evidence="1 2">
    <name type="scientific">Streptomyces ureilyticus</name>
    <dbReference type="NCBI Taxonomy" id="1775131"/>
    <lineage>
        <taxon>Bacteria</taxon>
        <taxon>Bacillati</taxon>
        <taxon>Actinomycetota</taxon>
        <taxon>Actinomycetes</taxon>
        <taxon>Kitasatosporales</taxon>
        <taxon>Streptomycetaceae</taxon>
        <taxon>Streptomyces</taxon>
    </lineage>
</organism>
<comment type="caution">
    <text evidence="1">The sequence shown here is derived from an EMBL/GenBank/DDBJ whole genome shotgun (WGS) entry which is preliminary data.</text>
</comment>
<accession>A0ABX0DPJ8</accession>
<keyword evidence="2" id="KW-1185">Reference proteome</keyword>
<dbReference type="EMBL" id="JAAKZX010000046">
    <property type="protein sequence ID" value="NGO43795.1"/>
    <property type="molecule type" value="Genomic_DNA"/>
</dbReference>
<evidence type="ECO:0008006" key="3">
    <source>
        <dbReference type="Google" id="ProtNLM"/>
    </source>
</evidence>
<sequence>MNGKDLRDLLDKARSQGFTVRLCGSGHYVVSSRRGRVSVSSTPSGARVVANTRAALRRIGVRL</sequence>
<protein>
    <recommendedName>
        <fullName evidence="3">Addiction module toxin, HicA family</fullName>
    </recommendedName>
</protein>
<name>A0ABX0DPJ8_9ACTN</name>
<evidence type="ECO:0000313" key="1">
    <source>
        <dbReference type="EMBL" id="NGO43795.1"/>
    </source>
</evidence>
<dbReference type="Proteomes" id="UP001518140">
    <property type="component" value="Unassembled WGS sequence"/>
</dbReference>
<evidence type="ECO:0000313" key="2">
    <source>
        <dbReference type="Proteomes" id="UP001518140"/>
    </source>
</evidence>
<reference evidence="1 2" key="1">
    <citation type="submission" date="2020-02" db="EMBL/GenBank/DDBJ databases">
        <title>Whole-genome analyses of novel actinobacteria.</title>
        <authorList>
            <person name="Sahin N."/>
            <person name="Tokatli A."/>
        </authorList>
    </citation>
    <scope>NUCLEOTIDE SEQUENCE [LARGE SCALE GENOMIC DNA]</scope>
    <source>
        <strain evidence="1 2">YC419</strain>
    </source>
</reference>
<gene>
    <name evidence="1" type="ORF">G6048_17075</name>
</gene>
<dbReference type="RefSeq" id="WP_165340402.1">
    <property type="nucleotide sequence ID" value="NZ_JAAKZX010000046.1"/>
</dbReference>